<proteinExistence type="inferred from homology"/>
<dbReference type="PANTHER" id="PTHR24321">
    <property type="entry name" value="DEHYDROGENASES, SHORT CHAIN"/>
    <property type="match status" value="1"/>
</dbReference>
<organism evidence="4 5">
    <name type="scientific">Streptomyces litchfieldiae</name>
    <dbReference type="NCBI Taxonomy" id="3075543"/>
    <lineage>
        <taxon>Bacteria</taxon>
        <taxon>Bacillati</taxon>
        <taxon>Actinomycetota</taxon>
        <taxon>Actinomycetes</taxon>
        <taxon>Kitasatosporales</taxon>
        <taxon>Streptomycetaceae</taxon>
        <taxon>Streptomyces</taxon>
    </lineage>
</organism>
<feature type="domain" description="Ketoreductase" evidence="3">
    <location>
        <begin position="17"/>
        <end position="194"/>
    </location>
</feature>
<accession>A0ABU2N0G6</accession>
<dbReference type="InterPro" id="IPR036291">
    <property type="entry name" value="NAD(P)-bd_dom_sf"/>
</dbReference>
<dbReference type="InterPro" id="IPR002347">
    <property type="entry name" value="SDR_fam"/>
</dbReference>
<reference evidence="5" key="1">
    <citation type="submission" date="2023-07" db="EMBL/GenBank/DDBJ databases">
        <title>30 novel species of actinomycetes from the DSMZ collection.</title>
        <authorList>
            <person name="Nouioui I."/>
        </authorList>
    </citation>
    <scope>NUCLEOTIDE SEQUENCE [LARGE SCALE GENOMIC DNA]</scope>
    <source>
        <strain evidence="5">DSM 44938</strain>
    </source>
</reference>
<dbReference type="PRINTS" id="PR00080">
    <property type="entry name" value="SDRFAMILY"/>
</dbReference>
<keyword evidence="5" id="KW-1185">Reference proteome</keyword>
<name>A0ABU2N0G6_9ACTN</name>
<sequence length="257" mass="26511">MTDDRTIQAPARRFTGKVAVVTGGGSGIGAACARRLAAEGAAVVIADIAAEAGEQVAEALRADGHQAAHIPCDVALAADWQRLADTVRATHGRVDVVVSNAYAMAIAPTHELAEPDWHRVLDVILKAAYLAVRHLHGLLPAAGGSLVAVSSVHALRGRAGFAPYAAAKGGLEALVRQLAVEYGPALRVNAVTPGPIATPQWRFTSEPDLRAEAERTVLGRFGTPEEVAAAVAFLASGEAAFITGATLPIDGGMTIRL</sequence>
<gene>
    <name evidence="4" type="ORF">RM590_30155</name>
</gene>
<dbReference type="SMART" id="SM00822">
    <property type="entry name" value="PKS_KR"/>
    <property type="match status" value="1"/>
</dbReference>
<dbReference type="Proteomes" id="UP001183246">
    <property type="component" value="Unassembled WGS sequence"/>
</dbReference>
<dbReference type="PROSITE" id="PS00061">
    <property type="entry name" value="ADH_SHORT"/>
    <property type="match status" value="1"/>
</dbReference>
<evidence type="ECO:0000256" key="1">
    <source>
        <dbReference type="ARBA" id="ARBA00006484"/>
    </source>
</evidence>
<evidence type="ECO:0000313" key="4">
    <source>
        <dbReference type="EMBL" id="MDT0346814.1"/>
    </source>
</evidence>
<dbReference type="NCBIfam" id="NF005559">
    <property type="entry name" value="PRK07231.1"/>
    <property type="match status" value="1"/>
</dbReference>
<evidence type="ECO:0000313" key="5">
    <source>
        <dbReference type="Proteomes" id="UP001183246"/>
    </source>
</evidence>
<dbReference type="Pfam" id="PF13561">
    <property type="entry name" value="adh_short_C2"/>
    <property type="match status" value="1"/>
</dbReference>
<dbReference type="SUPFAM" id="SSF51735">
    <property type="entry name" value="NAD(P)-binding Rossmann-fold domains"/>
    <property type="match status" value="1"/>
</dbReference>
<evidence type="ECO:0000256" key="2">
    <source>
        <dbReference type="ARBA" id="ARBA00023002"/>
    </source>
</evidence>
<comment type="caution">
    <text evidence="4">The sequence shown here is derived from an EMBL/GenBank/DDBJ whole genome shotgun (WGS) entry which is preliminary data.</text>
</comment>
<comment type="similarity">
    <text evidence="1">Belongs to the short-chain dehydrogenases/reductases (SDR) family.</text>
</comment>
<protein>
    <submittedName>
        <fullName evidence="4">SDR family NAD(P)-dependent oxidoreductase</fullName>
    </submittedName>
</protein>
<dbReference type="RefSeq" id="WP_311707939.1">
    <property type="nucleotide sequence ID" value="NZ_JAVREL010000024.1"/>
</dbReference>
<dbReference type="PROSITE" id="PS51257">
    <property type="entry name" value="PROKAR_LIPOPROTEIN"/>
    <property type="match status" value="1"/>
</dbReference>
<dbReference type="InterPro" id="IPR057326">
    <property type="entry name" value="KR_dom"/>
</dbReference>
<dbReference type="Gene3D" id="3.40.50.720">
    <property type="entry name" value="NAD(P)-binding Rossmann-like Domain"/>
    <property type="match status" value="1"/>
</dbReference>
<dbReference type="PRINTS" id="PR00081">
    <property type="entry name" value="GDHRDH"/>
</dbReference>
<dbReference type="InterPro" id="IPR020904">
    <property type="entry name" value="Sc_DH/Rdtase_CS"/>
</dbReference>
<dbReference type="EMBL" id="JAVREL010000024">
    <property type="protein sequence ID" value="MDT0346814.1"/>
    <property type="molecule type" value="Genomic_DNA"/>
</dbReference>
<keyword evidence="2" id="KW-0560">Oxidoreductase</keyword>
<dbReference type="PANTHER" id="PTHR24321:SF14">
    <property type="entry name" value="SHORT-CHAIN TYPE DEHYDROGENASE_REDUCTASE BLR2146-RELATED"/>
    <property type="match status" value="1"/>
</dbReference>
<evidence type="ECO:0000259" key="3">
    <source>
        <dbReference type="SMART" id="SM00822"/>
    </source>
</evidence>